<keyword evidence="2" id="KW-1185">Reference proteome</keyword>
<comment type="caution">
    <text evidence="1">The sequence shown here is derived from an EMBL/GenBank/DDBJ whole genome shotgun (WGS) entry which is preliminary data.</text>
</comment>
<accession>A0A1V6Q9E5</accession>
<evidence type="ECO:0000313" key="1">
    <source>
        <dbReference type="EMBL" id="OQD85818.1"/>
    </source>
</evidence>
<evidence type="ECO:0000313" key="2">
    <source>
        <dbReference type="Proteomes" id="UP000191672"/>
    </source>
</evidence>
<proteinExistence type="predicted"/>
<organism evidence="1 2">
    <name type="scientific">Penicillium antarcticum</name>
    <dbReference type="NCBI Taxonomy" id="416450"/>
    <lineage>
        <taxon>Eukaryota</taxon>
        <taxon>Fungi</taxon>
        <taxon>Dikarya</taxon>
        <taxon>Ascomycota</taxon>
        <taxon>Pezizomycotina</taxon>
        <taxon>Eurotiomycetes</taxon>
        <taxon>Eurotiomycetidae</taxon>
        <taxon>Eurotiales</taxon>
        <taxon>Aspergillaceae</taxon>
        <taxon>Penicillium</taxon>
    </lineage>
</organism>
<dbReference type="Proteomes" id="UP000191672">
    <property type="component" value="Unassembled WGS sequence"/>
</dbReference>
<dbReference type="AlphaFoldDB" id="A0A1V6Q9E5"/>
<protein>
    <submittedName>
        <fullName evidence="1">Uncharacterized protein</fullName>
    </submittedName>
</protein>
<sequence length="273" mass="30709">MDRLSQYQSKGHDDDTVKVLRALLQHLPEDAKKNLVCTIGNPSITDDQLNKLSTSLAAGLLYALKNLRSWVLLEEKGDTKNSRLGRDDDKCLFTGRQDSHDIDENESQHCSLELARIWTVPSSGWVMGVDRESTICTYSLVHGKLWYSLDYCFPSLGSHIDNCTITDLTNSLTFDTKLSNLFNSFGLGLEATEARNTYFIRLYIPSYEVLALKPYLRGGIITFNDFGPCTPSAALIAIHAAIRRILSVTGKGDKFEMLRCRMEVFLAQLEEQD</sequence>
<name>A0A1V6Q9E5_9EURO</name>
<gene>
    <name evidence="1" type="ORF">PENANT_c009G01545</name>
</gene>
<dbReference type="STRING" id="416450.A0A1V6Q9E5"/>
<reference evidence="2" key="1">
    <citation type="journal article" date="2017" name="Nat. Microbiol.">
        <title>Global analysis of biosynthetic gene clusters reveals vast potential of secondary metabolite production in Penicillium species.</title>
        <authorList>
            <person name="Nielsen J.C."/>
            <person name="Grijseels S."/>
            <person name="Prigent S."/>
            <person name="Ji B."/>
            <person name="Dainat J."/>
            <person name="Nielsen K.F."/>
            <person name="Frisvad J.C."/>
            <person name="Workman M."/>
            <person name="Nielsen J."/>
        </authorList>
    </citation>
    <scope>NUCLEOTIDE SEQUENCE [LARGE SCALE GENOMIC DNA]</scope>
    <source>
        <strain evidence="2">IBT 31811</strain>
    </source>
</reference>
<dbReference type="EMBL" id="MDYN01000009">
    <property type="protein sequence ID" value="OQD85818.1"/>
    <property type="molecule type" value="Genomic_DNA"/>
</dbReference>